<keyword evidence="4 6" id="KW-0472">Membrane</keyword>
<feature type="region of interest" description="Disordered" evidence="5">
    <location>
        <begin position="390"/>
        <end position="429"/>
    </location>
</feature>
<sequence>MHVPHVDRMLVVALVFGILPFAAGQVCRPPRGQYGYIYYARNQSSLDTIARNCTTVDGSIVIATNFTGSFYLPNVRNITGLIRDEWEIYSAGPTPTSISLPDLEFMGSDMDLQRMSSLTSVSAPNLKRAGWAISMDYVQDVDLRSLETVRYLTVAGKLSSLRLDSVRNVAGFVNICNKDRCDKRASAAGPLNISLPSLQTVGSIEVDGSLSGLALPNLTTIEGYGEFVGFRLATADGPAINLTFPRLSDVNGSMSLEGPIGSISMPEVRNVTTYFEVDAHDPLVIDLPLQEASEIYLHGAISSVKFPHLKSVSNFTVESSLSLDCGSVENAITKTTSAPRYQVHCKSDSKKSSKKLGTGAIVGIVVGVVVGVAGLAIILGVLYYLKRRKRQRKNPDSSTEPSDSSPPNHEELQGTHISPPKYTTPLGST</sequence>
<evidence type="ECO:0000256" key="2">
    <source>
        <dbReference type="ARBA" id="ARBA00022692"/>
    </source>
</evidence>
<dbReference type="GeneID" id="37195286"/>
<keyword evidence="7" id="KW-0732">Signal</keyword>
<keyword evidence="9" id="KW-1185">Reference proteome</keyword>
<evidence type="ECO:0000313" key="9">
    <source>
        <dbReference type="Proteomes" id="UP000248961"/>
    </source>
</evidence>
<dbReference type="GO" id="GO:0016020">
    <property type="term" value="C:membrane"/>
    <property type="evidence" value="ECO:0007669"/>
    <property type="project" value="UniProtKB-SubCell"/>
</dbReference>
<dbReference type="Proteomes" id="UP000248961">
    <property type="component" value="Unassembled WGS sequence"/>
</dbReference>
<accession>A0A395I2X1</accession>
<feature type="transmembrane region" description="Helical" evidence="6">
    <location>
        <begin position="360"/>
        <end position="385"/>
    </location>
</feature>
<dbReference type="RefSeq" id="XP_025553685.1">
    <property type="nucleotide sequence ID" value="XM_025690997.1"/>
</dbReference>
<dbReference type="OrthoDB" id="536881at2759"/>
<gene>
    <name evidence="8" type="ORF">BO97DRAFT_272057</name>
</gene>
<evidence type="ECO:0000313" key="8">
    <source>
        <dbReference type="EMBL" id="RAL14531.1"/>
    </source>
</evidence>
<dbReference type="PANTHER" id="PTHR15549">
    <property type="entry name" value="PAIRED IMMUNOGLOBULIN-LIKE TYPE 2 RECEPTOR"/>
    <property type="match status" value="1"/>
</dbReference>
<feature type="signal peptide" evidence="7">
    <location>
        <begin position="1"/>
        <end position="24"/>
    </location>
</feature>
<evidence type="ECO:0000256" key="3">
    <source>
        <dbReference type="ARBA" id="ARBA00022989"/>
    </source>
</evidence>
<protein>
    <submittedName>
        <fullName evidence="8">Uncharacterized protein</fullName>
    </submittedName>
</protein>
<dbReference type="SUPFAM" id="SSF52058">
    <property type="entry name" value="L domain-like"/>
    <property type="match status" value="1"/>
</dbReference>
<keyword evidence="2 6" id="KW-0812">Transmembrane</keyword>
<organism evidence="8 9">
    <name type="scientific">Aspergillus homomorphus (strain CBS 101889)</name>
    <dbReference type="NCBI Taxonomy" id="1450537"/>
    <lineage>
        <taxon>Eukaryota</taxon>
        <taxon>Fungi</taxon>
        <taxon>Dikarya</taxon>
        <taxon>Ascomycota</taxon>
        <taxon>Pezizomycotina</taxon>
        <taxon>Eurotiomycetes</taxon>
        <taxon>Eurotiomycetidae</taxon>
        <taxon>Eurotiales</taxon>
        <taxon>Aspergillaceae</taxon>
        <taxon>Aspergillus</taxon>
        <taxon>Aspergillus subgen. Circumdati</taxon>
    </lineage>
</organism>
<evidence type="ECO:0000256" key="4">
    <source>
        <dbReference type="ARBA" id="ARBA00023136"/>
    </source>
</evidence>
<evidence type="ECO:0000256" key="1">
    <source>
        <dbReference type="ARBA" id="ARBA00004167"/>
    </source>
</evidence>
<keyword evidence="3 6" id="KW-1133">Transmembrane helix</keyword>
<dbReference type="InterPro" id="IPR051694">
    <property type="entry name" value="Immunoregulatory_rcpt-like"/>
</dbReference>
<dbReference type="GO" id="GO:0071944">
    <property type="term" value="C:cell periphery"/>
    <property type="evidence" value="ECO:0007669"/>
    <property type="project" value="UniProtKB-ARBA"/>
</dbReference>
<feature type="compositionally biased region" description="Low complexity" evidence="5">
    <location>
        <begin position="396"/>
        <end position="407"/>
    </location>
</feature>
<dbReference type="Gene3D" id="3.80.20.20">
    <property type="entry name" value="Receptor L-domain"/>
    <property type="match status" value="1"/>
</dbReference>
<comment type="subcellular location">
    <subcellularLocation>
        <location evidence="1">Membrane</location>
        <topology evidence="1">Single-pass membrane protein</topology>
    </subcellularLocation>
</comment>
<dbReference type="STRING" id="1450537.A0A395I2X1"/>
<evidence type="ECO:0000256" key="5">
    <source>
        <dbReference type="SAM" id="MobiDB-lite"/>
    </source>
</evidence>
<evidence type="ECO:0000256" key="6">
    <source>
        <dbReference type="SAM" id="Phobius"/>
    </source>
</evidence>
<name>A0A395I2X1_ASPHC</name>
<dbReference type="PANTHER" id="PTHR15549:SF26">
    <property type="entry name" value="AXIAL BUDDING PATTERN PROTEIN 2-RELATED"/>
    <property type="match status" value="1"/>
</dbReference>
<dbReference type="AlphaFoldDB" id="A0A395I2X1"/>
<dbReference type="VEuPathDB" id="FungiDB:BO97DRAFT_272057"/>
<dbReference type="EMBL" id="KZ824274">
    <property type="protein sequence ID" value="RAL14531.1"/>
    <property type="molecule type" value="Genomic_DNA"/>
</dbReference>
<dbReference type="InterPro" id="IPR036941">
    <property type="entry name" value="Rcpt_L-dom_sf"/>
</dbReference>
<proteinExistence type="predicted"/>
<reference evidence="8 9" key="1">
    <citation type="submission" date="2018-02" db="EMBL/GenBank/DDBJ databases">
        <title>The genomes of Aspergillus section Nigri reveals drivers in fungal speciation.</title>
        <authorList>
            <consortium name="DOE Joint Genome Institute"/>
            <person name="Vesth T.C."/>
            <person name="Nybo J."/>
            <person name="Theobald S."/>
            <person name="Brandl J."/>
            <person name="Frisvad J.C."/>
            <person name="Nielsen K.F."/>
            <person name="Lyhne E.K."/>
            <person name="Kogle M.E."/>
            <person name="Kuo A."/>
            <person name="Riley R."/>
            <person name="Clum A."/>
            <person name="Nolan M."/>
            <person name="Lipzen A."/>
            <person name="Salamov A."/>
            <person name="Henrissat B."/>
            <person name="Wiebenga A."/>
            <person name="De vries R.P."/>
            <person name="Grigoriev I.V."/>
            <person name="Mortensen U.H."/>
            <person name="Andersen M.R."/>
            <person name="Baker S.E."/>
        </authorList>
    </citation>
    <scope>NUCLEOTIDE SEQUENCE [LARGE SCALE GENOMIC DNA]</scope>
    <source>
        <strain evidence="8 9">CBS 101889</strain>
    </source>
</reference>
<evidence type="ECO:0000256" key="7">
    <source>
        <dbReference type="SAM" id="SignalP"/>
    </source>
</evidence>
<feature type="chain" id="PRO_5017262941" evidence="7">
    <location>
        <begin position="25"/>
        <end position="429"/>
    </location>
</feature>